<sequence length="146" mass="15272">MPEHAPLPPPLAGTVVHGAGRGKGLGFPTANLAPVPGTVVPPPAIYSGWLARPATGGVHRATVSIGTNPTFGDSSEVHVEVHCHDTSDDLYGERVELWFVARLRDTERFATVDALLAAAREDVRRSDALLASPAGLRARPTAATPT</sequence>
<dbReference type="PATRIC" id="fig|452652.3.peg.1496"/>
<keyword evidence="6" id="KW-0067">ATP-binding</keyword>
<dbReference type="SUPFAM" id="SSF82114">
    <property type="entry name" value="Riboflavin kinase-like"/>
    <property type="match status" value="1"/>
</dbReference>
<accession>E4N7Z3</accession>
<dbReference type="GO" id="GO:0005524">
    <property type="term" value="F:ATP binding"/>
    <property type="evidence" value="ECO:0007669"/>
    <property type="project" value="UniProtKB-KW"/>
</dbReference>
<dbReference type="GO" id="GO:0009231">
    <property type="term" value="P:riboflavin biosynthetic process"/>
    <property type="evidence" value="ECO:0007669"/>
    <property type="project" value="InterPro"/>
</dbReference>
<comment type="catalytic activity">
    <reaction evidence="7">
        <text>riboflavin + ATP = FMN + ADP + H(+)</text>
        <dbReference type="Rhea" id="RHEA:14357"/>
        <dbReference type="ChEBI" id="CHEBI:15378"/>
        <dbReference type="ChEBI" id="CHEBI:30616"/>
        <dbReference type="ChEBI" id="CHEBI:57986"/>
        <dbReference type="ChEBI" id="CHEBI:58210"/>
        <dbReference type="ChEBI" id="CHEBI:456216"/>
        <dbReference type="EC" id="2.7.1.26"/>
    </reaction>
</comment>
<dbReference type="STRING" id="452652.KSE_14970"/>
<protein>
    <recommendedName>
        <fullName evidence="1">riboflavin kinase</fullName>
        <ecNumber evidence="1">2.7.1.26</ecNumber>
    </recommendedName>
</protein>
<dbReference type="SMART" id="SM00904">
    <property type="entry name" value="Flavokinase"/>
    <property type="match status" value="1"/>
</dbReference>
<dbReference type="eggNOG" id="COG0196">
    <property type="taxonomic scope" value="Bacteria"/>
</dbReference>
<evidence type="ECO:0000256" key="4">
    <source>
        <dbReference type="ARBA" id="ARBA00022679"/>
    </source>
</evidence>
<dbReference type="KEGG" id="ksk:KSE_14970"/>
<evidence type="ECO:0000259" key="8">
    <source>
        <dbReference type="SMART" id="SM00904"/>
    </source>
</evidence>
<dbReference type="AlphaFoldDB" id="E4N7Z3"/>
<name>E4N7Z3_KITSK</name>
<evidence type="ECO:0000256" key="2">
    <source>
        <dbReference type="ARBA" id="ARBA00022630"/>
    </source>
</evidence>
<reference evidence="9 10" key="1">
    <citation type="journal article" date="2010" name="DNA Res.">
        <title>Genome sequence of Kitasatospora setae NBRC 14216T: an evolutionary snapshot of the family Streptomycetaceae.</title>
        <authorList>
            <person name="Ichikawa N."/>
            <person name="Oguchi A."/>
            <person name="Ikeda H."/>
            <person name="Ishikawa J."/>
            <person name="Kitani S."/>
            <person name="Watanabe Y."/>
            <person name="Nakamura S."/>
            <person name="Katano Y."/>
            <person name="Kishi E."/>
            <person name="Sasagawa M."/>
            <person name="Ankai A."/>
            <person name="Fukui S."/>
            <person name="Hashimoto Y."/>
            <person name="Kamata S."/>
            <person name="Otoguro M."/>
            <person name="Tanikawa S."/>
            <person name="Nihira T."/>
            <person name="Horinouchi S."/>
            <person name="Ohnishi Y."/>
            <person name="Hayakawa M."/>
            <person name="Kuzuyama T."/>
            <person name="Arisawa A."/>
            <person name="Nomoto F."/>
            <person name="Miura H."/>
            <person name="Takahashi Y."/>
            <person name="Fujita N."/>
        </authorList>
    </citation>
    <scope>NUCLEOTIDE SEQUENCE [LARGE SCALE GENOMIC DNA]</scope>
    <source>
        <strain evidence="10">ATCC 33774 / DSM 43861 / JCM 3304 / KCC A-0304 / NBRC 14216 / KM-6054</strain>
    </source>
</reference>
<evidence type="ECO:0000256" key="1">
    <source>
        <dbReference type="ARBA" id="ARBA00012105"/>
    </source>
</evidence>
<keyword evidence="3" id="KW-0288">FMN</keyword>
<gene>
    <name evidence="9" type="ordered locus">KSE_14970</name>
</gene>
<evidence type="ECO:0000256" key="3">
    <source>
        <dbReference type="ARBA" id="ARBA00022643"/>
    </source>
</evidence>
<dbReference type="InterPro" id="IPR015865">
    <property type="entry name" value="Riboflavin_kinase_bac/euk"/>
</dbReference>
<dbReference type="PANTHER" id="PTHR22749">
    <property type="entry name" value="RIBOFLAVIN KINASE/FMN ADENYLYLTRANSFERASE"/>
    <property type="match status" value="1"/>
</dbReference>
<dbReference type="Proteomes" id="UP000007076">
    <property type="component" value="Chromosome"/>
</dbReference>
<dbReference type="InterPro" id="IPR023468">
    <property type="entry name" value="Riboflavin_kinase"/>
</dbReference>
<dbReference type="GO" id="GO:0008531">
    <property type="term" value="F:riboflavin kinase activity"/>
    <property type="evidence" value="ECO:0007669"/>
    <property type="project" value="UniProtKB-EC"/>
</dbReference>
<dbReference type="Gene3D" id="2.40.30.30">
    <property type="entry name" value="Riboflavin kinase-like"/>
    <property type="match status" value="1"/>
</dbReference>
<keyword evidence="2" id="KW-0285">Flavoprotein</keyword>
<dbReference type="EMBL" id="AP010968">
    <property type="protein sequence ID" value="BAJ27324.1"/>
    <property type="molecule type" value="Genomic_DNA"/>
</dbReference>
<dbReference type="HOGENOM" id="CLU_048437_5_2_11"/>
<evidence type="ECO:0000256" key="6">
    <source>
        <dbReference type="ARBA" id="ARBA00022840"/>
    </source>
</evidence>
<dbReference type="GO" id="GO:0009398">
    <property type="term" value="P:FMN biosynthetic process"/>
    <property type="evidence" value="ECO:0007669"/>
    <property type="project" value="TreeGrafter"/>
</dbReference>
<dbReference type="InterPro" id="IPR023465">
    <property type="entry name" value="Riboflavin_kinase_dom_sf"/>
</dbReference>
<evidence type="ECO:0000256" key="5">
    <source>
        <dbReference type="ARBA" id="ARBA00022741"/>
    </source>
</evidence>
<keyword evidence="10" id="KW-1185">Reference proteome</keyword>
<dbReference type="Pfam" id="PF01687">
    <property type="entry name" value="Flavokinase"/>
    <property type="match status" value="1"/>
</dbReference>
<evidence type="ECO:0000313" key="9">
    <source>
        <dbReference type="EMBL" id="BAJ27324.1"/>
    </source>
</evidence>
<feature type="domain" description="Riboflavin kinase" evidence="8">
    <location>
        <begin position="4"/>
        <end position="131"/>
    </location>
</feature>
<proteinExistence type="predicted"/>
<dbReference type="RefSeq" id="WP_014134642.1">
    <property type="nucleotide sequence ID" value="NC_016109.1"/>
</dbReference>
<organism evidence="9 10">
    <name type="scientific">Kitasatospora setae (strain ATCC 33774 / DSM 43861 / JCM 3304 / KCC A-0304 / NBRC 14216 / KM-6054)</name>
    <name type="common">Streptomyces setae</name>
    <dbReference type="NCBI Taxonomy" id="452652"/>
    <lineage>
        <taxon>Bacteria</taxon>
        <taxon>Bacillati</taxon>
        <taxon>Actinomycetota</taxon>
        <taxon>Actinomycetes</taxon>
        <taxon>Kitasatosporales</taxon>
        <taxon>Streptomycetaceae</taxon>
        <taxon>Kitasatospora</taxon>
    </lineage>
</organism>
<evidence type="ECO:0000313" key="10">
    <source>
        <dbReference type="Proteomes" id="UP000007076"/>
    </source>
</evidence>
<dbReference type="PANTHER" id="PTHR22749:SF6">
    <property type="entry name" value="RIBOFLAVIN KINASE"/>
    <property type="match status" value="1"/>
</dbReference>
<evidence type="ECO:0000256" key="7">
    <source>
        <dbReference type="ARBA" id="ARBA00047880"/>
    </source>
</evidence>
<keyword evidence="5" id="KW-0547">Nucleotide-binding</keyword>
<dbReference type="EC" id="2.7.1.26" evidence="1"/>
<keyword evidence="4" id="KW-0808">Transferase</keyword>